<evidence type="ECO:0000256" key="2">
    <source>
        <dbReference type="SAM" id="Phobius"/>
    </source>
</evidence>
<accession>A0A843VY56</accession>
<proteinExistence type="predicted"/>
<dbReference type="EMBL" id="NMUH01002839">
    <property type="protein sequence ID" value="MQM02342.1"/>
    <property type="molecule type" value="Genomic_DNA"/>
</dbReference>
<organism evidence="3 4">
    <name type="scientific">Colocasia esculenta</name>
    <name type="common">Wild taro</name>
    <name type="synonym">Arum esculentum</name>
    <dbReference type="NCBI Taxonomy" id="4460"/>
    <lineage>
        <taxon>Eukaryota</taxon>
        <taxon>Viridiplantae</taxon>
        <taxon>Streptophyta</taxon>
        <taxon>Embryophyta</taxon>
        <taxon>Tracheophyta</taxon>
        <taxon>Spermatophyta</taxon>
        <taxon>Magnoliopsida</taxon>
        <taxon>Liliopsida</taxon>
        <taxon>Araceae</taxon>
        <taxon>Aroideae</taxon>
        <taxon>Colocasieae</taxon>
        <taxon>Colocasia</taxon>
    </lineage>
</organism>
<feature type="compositionally biased region" description="Basic and acidic residues" evidence="1">
    <location>
        <begin position="1"/>
        <end position="18"/>
    </location>
</feature>
<dbReference type="OrthoDB" id="1899142at2759"/>
<name>A0A843VY56_COLES</name>
<evidence type="ECO:0000313" key="3">
    <source>
        <dbReference type="EMBL" id="MQM02342.1"/>
    </source>
</evidence>
<dbReference type="PANTHER" id="PTHR34188">
    <property type="entry name" value="OS01G0299500 PROTEIN"/>
    <property type="match status" value="1"/>
</dbReference>
<feature type="compositionally biased region" description="Basic residues" evidence="1">
    <location>
        <begin position="92"/>
        <end position="104"/>
    </location>
</feature>
<feature type="transmembrane region" description="Helical" evidence="2">
    <location>
        <begin position="156"/>
        <end position="175"/>
    </location>
</feature>
<keyword evidence="2" id="KW-1133">Transmembrane helix</keyword>
<dbReference type="AlphaFoldDB" id="A0A843VY56"/>
<feature type="region of interest" description="Disordered" evidence="1">
    <location>
        <begin position="61"/>
        <end position="116"/>
    </location>
</feature>
<evidence type="ECO:0000313" key="4">
    <source>
        <dbReference type="Proteomes" id="UP000652761"/>
    </source>
</evidence>
<dbReference type="Proteomes" id="UP000652761">
    <property type="component" value="Unassembled WGS sequence"/>
</dbReference>
<feature type="compositionally biased region" description="Basic and acidic residues" evidence="1">
    <location>
        <begin position="63"/>
        <end position="75"/>
    </location>
</feature>
<protein>
    <submittedName>
        <fullName evidence="3">Uncharacterized protein</fullName>
    </submittedName>
</protein>
<evidence type="ECO:0000256" key="1">
    <source>
        <dbReference type="SAM" id="MobiDB-lite"/>
    </source>
</evidence>
<keyword evidence="4" id="KW-1185">Reference proteome</keyword>
<reference evidence="3" key="1">
    <citation type="submission" date="2017-07" db="EMBL/GenBank/DDBJ databases">
        <title>Taro Niue Genome Assembly and Annotation.</title>
        <authorList>
            <person name="Atibalentja N."/>
            <person name="Keating K."/>
            <person name="Fields C.J."/>
        </authorList>
    </citation>
    <scope>NUCLEOTIDE SEQUENCE</scope>
    <source>
        <strain evidence="3">Niue_2</strain>
        <tissue evidence="3">Leaf</tissue>
    </source>
</reference>
<comment type="caution">
    <text evidence="3">The sequence shown here is derived from an EMBL/GenBank/DDBJ whole genome shotgun (WGS) entry which is preliminary data.</text>
</comment>
<feature type="region of interest" description="Disordered" evidence="1">
    <location>
        <begin position="1"/>
        <end position="32"/>
    </location>
</feature>
<feature type="compositionally biased region" description="Polar residues" evidence="1">
    <location>
        <begin position="19"/>
        <end position="28"/>
    </location>
</feature>
<keyword evidence="2" id="KW-0812">Transmembrane</keyword>
<sequence length="241" mass="26468">MAIDSKGVKDGDFVDLERGTTTGDNGSGISPAKQLFNKICNGLTGAHRSIRDEEAANLVNPIENKDLSPEKKFGEEEGVGLAEKAAEAEQPKKKKKPSKKKPPKPPRPPRAASLDALDQKLTQEISELAMLKRARVERMKALMKTKNSKSTSSNSNLFALIITLLFCLVIIWQGFCSRSHSKVSLVGSPESSIGTRAQLLSVQYFRNVASVRSLAWGCPFYIKLRSIVERFPGVGWARRGK</sequence>
<gene>
    <name evidence="3" type="ORF">Taro_035109</name>
</gene>
<dbReference type="PANTHER" id="PTHR34188:SF5">
    <property type="entry name" value="OS05G0131900 PROTEIN"/>
    <property type="match status" value="1"/>
</dbReference>
<keyword evidence="2" id="KW-0472">Membrane</keyword>